<dbReference type="InterPro" id="IPR026590">
    <property type="entry name" value="Ssirtuin_cat_dom"/>
</dbReference>
<dbReference type="OrthoDB" id="9800582at2"/>
<dbReference type="Gene3D" id="3.40.50.1220">
    <property type="entry name" value="TPP-binding domain"/>
    <property type="match status" value="1"/>
</dbReference>
<dbReference type="InterPro" id="IPR029035">
    <property type="entry name" value="DHS-like_NAD/FAD-binding_dom"/>
</dbReference>
<keyword evidence="2" id="KW-0808">Transferase</keyword>
<dbReference type="PROSITE" id="PS50305">
    <property type="entry name" value="SIRTUIN"/>
    <property type="match status" value="1"/>
</dbReference>
<dbReference type="InterPro" id="IPR050134">
    <property type="entry name" value="NAD-dep_sirtuin_deacylases"/>
</dbReference>
<accession>A0A328YL66</accession>
<comment type="caution">
    <text evidence="4">Lacks conserved residue(s) required for the propagation of feature annotation.</text>
</comment>
<dbReference type="PANTHER" id="PTHR11085">
    <property type="entry name" value="NAD-DEPENDENT PROTEIN DEACYLASE SIRTUIN-5, MITOCHONDRIAL-RELATED"/>
    <property type="match status" value="1"/>
</dbReference>
<comment type="caution">
    <text evidence="6">The sequence shown here is derived from an EMBL/GenBank/DDBJ whole genome shotgun (WGS) entry which is preliminary data.</text>
</comment>
<dbReference type="InterPro" id="IPR026591">
    <property type="entry name" value="Sirtuin_cat_small_dom_sf"/>
</dbReference>
<sequence>MKKIAVFTGSGISAESGIQTFRDTVNGLWYNYKVEEVAHKSAWTKKNQSKVLEFYNERRRQLANVEPNQAHLDLAKLEQHFEVTIITQNVDDLHERAGSKNVIHLHGELTKVRSTYNPQFVYDWGYKPLHIGDKCIKGSQLRPDVVWFGEELDEELVALATEKIYEADYIIIVGTSLEVYPANKIPFYNNNDDVPIYIIDKEELKNLDDFIKAKNRIHLLKNTATIGVSSLVQELLIKK</sequence>
<organism evidence="6 7">
    <name type="scientific">Flavobacterium aciduliphilum</name>
    <dbReference type="NCBI Taxonomy" id="1101402"/>
    <lineage>
        <taxon>Bacteria</taxon>
        <taxon>Pseudomonadati</taxon>
        <taxon>Bacteroidota</taxon>
        <taxon>Flavobacteriia</taxon>
        <taxon>Flavobacteriales</taxon>
        <taxon>Flavobacteriaceae</taxon>
        <taxon>Flavobacterium</taxon>
    </lineage>
</organism>
<feature type="domain" description="Deacetylase sirtuin-type" evidence="5">
    <location>
        <begin position="1"/>
        <end position="239"/>
    </location>
</feature>
<dbReference type="PANTHER" id="PTHR11085:SF4">
    <property type="entry name" value="NAD-DEPENDENT PROTEIN DEACYLASE"/>
    <property type="match status" value="1"/>
</dbReference>
<dbReference type="Gene3D" id="3.30.1600.10">
    <property type="entry name" value="SIR2/SIRT2 'Small Domain"/>
    <property type="match status" value="1"/>
</dbReference>
<dbReference type="InterPro" id="IPR003000">
    <property type="entry name" value="Sirtuin"/>
</dbReference>
<gene>
    <name evidence="6" type="ORF">CLV55_103142</name>
</gene>
<name>A0A328YL66_9FLAO</name>
<keyword evidence="3" id="KW-0520">NAD</keyword>
<reference evidence="6 7" key="1">
    <citation type="submission" date="2018-06" db="EMBL/GenBank/DDBJ databases">
        <title>Genomic Encyclopedia of Archaeal and Bacterial Type Strains, Phase II (KMG-II): from individual species to whole genera.</title>
        <authorList>
            <person name="Goeker M."/>
        </authorList>
    </citation>
    <scope>NUCLEOTIDE SEQUENCE [LARGE SCALE GENOMIC DNA]</scope>
    <source>
        <strain evidence="6 7">DSM 25663</strain>
    </source>
</reference>
<dbReference type="GO" id="GO:0070403">
    <property type="term" value="F:NAD+ binding"/>
    <property type="evidence" value="ECO:0007669"/>
    <property type="project" value="InterPro"/>
</dbReference>
<evidence type="ECO:0000256" key="4">
    <source>
        <dbReference type="PROSITE-ProRule" id="PRU00236"/>
    </source>
</evidence>
<dbReference type="AlphaFoldDB" id="A0A328YL66"/>
<dbReference type="EMBL" id="QLSZ01000003">
    <property type="protein sequence ID" value="RAR73823.1"/>
    <property type="molecule type" value="Genomic_DNA"/>
</dbReference>
<dbReference type="EC" id="2.3.1.286" evidence="1"/>
<keyword evidence="7" id="KW-1185">Reference proteome</keyword>
<evidence type="ECO:0000313" key="7">
    <source>
        <dbReference type="Proteomes" id="UP000248840"/>
    </source>
</evidence>
<proteinExistence type="predicted"/>
<evidence type="ECO:0000259" key="5">
    <source>
        <dbReference type="PROSITE" id="PS50305"/>
    </source>
</evidence>
<dbReference type="RefSeq" id="WP_112112622.1">
    <property type="nucleotide sequence ID" value="NZ_QLSZ01000003.1"/>
</dbReference>
<dbReference type="SUPFAM" id="SSF52467">
    <property type="entry name" value="DHS-like NAD/FAD-binding domain"/>
    <property type="match status" value="1"/>
</dbReference>
<dbReference type="GO" id="GO:0017136">
    <property type="term" value="F:histone deacetylase activity, NAD-dependent"/>
    <property type="evidence" value="ECO:0007669"/>
    <property type="project" value="TreeGrafter"/>
</dbReference>
<evidence type="ECO:0000256" key="3">
    <source>
        <dbReference type="ARBA" id="ARBA00023027"/>
    </source>
</evidence>
<evidence type="ECO:0000313" key="6">
    <source>
        <dbReference type="EMBL" id="RAR73823.1"/>
    </source>
</evidence>
<evidence type="ECO:0000256" key="2">
    <source>
        <dbReference type="ARBA" id="ARBA00022679"/>
    </source>
</evidence>
<dbReference type="Pfam" id="PF02146">
    <property type="entry name" value="SIR2"/>
    <property type="match status" value="1"/>
</dbReference>
<dbReference type="Proteomes" id="UP000248840">
    <property type="component" value="Unassembled WGS sequence"/>
</dbReference>
<evidence type="ECO:0000256" key="1">
    <source>
        <dbReference type="ARBA" id="ARBA00012928"/>
    </source>
</evidence>
<protein>
    <recommendedName>
        <fullName evidence="1">protein acetyllysine N-acetyltransferase</fullName>
        <ecNumber evidence="1">2.3.1.286</ecNumber>
    </recommendedName>
</protein>